<dbReference type="GO" id="GO:0005789">
    <property type="term" value="C:endoplasmic reticulum membrane"/>
    <property type="evidence" value="ECO:0007669"/>
    <property type="project" value="UniProtKB-SubCell"/>
</dbReference>
<feature type="transmembrane region" description="Helical" evidence="6">
    <location>
        <begin position="47"/>
        <end position="64"/>
    </location>
</feature>
<dbReference type="Proteomes" id="UP001457282">
    <property type="component" value="Unassembled WGS sequence"/>
</dbReference>
<keyword evidence="9" id="KW-1185">Reference proteome</keyword>
<comment type="caution">
    <text evidence="8">The sequence shown here is derived from an EMBL/GenBank/DDBJ whole genome shotgun (WGS) entry which is preliminary data.</text>
</comment>
<dbReference type="GO" id="GO:0009617">
    <property type="term" value="P:response to bacterium"/>
    <property type="evidence" value="ECO:0007669"/>
    <property type="project" value="InterPro"/>
</dbReference>
<dbReference type="PROSITE" id="PS50845">
    <property type="entry name" value="RETICULON"/>
    <property type="match status" value="1"/>
</dbReference>
<comment type="subcellular location">
    <subcellularLocation>
        <location evidence="1 6">Endoplasmic reticulum membrane</location>
        <topology evidence="1 6">Multi-pass membrane protein</topology>
    </subcellularLocation>
</comment>
<dbReference type="PANTHER" id="PTHR10994">
    <property type="entry name" value="RETICULON"/>
    <property type="match status" value="1"/>
</dbReference>
<evidence type="ECO:0000259" key="7">
    <source>
        <dbReference type="PROSITE" id="PS50845"/>
    </source>
</evidence>
<accession>A0AAW1WLM3</accession>
<feature type="transmembrane region" description="Helical" evidence="6">
    <location>
        <begin position="70"/>
        <end position="89"/>
    </location>
</feature>
<evidence type="ECO:0000313" key="8">
    <source>
        <dbReference type="EMBL" id="KAK9925820.1"/>
    </source>
</evidence>
<reference evidence="8 9" key="1">
    <citation type="journal article" date="2023" name="G3 (Bethesda)">
        <title>A chromosome-length genome assembly and annotation of blackberry (Rubus argutus, cv. 'Hillquist').</title>
        <authorList>
            <person name="Bruna T."/>
            <person name="Aryal R."/>
            <person name="Dudchenko O."/>
            <person name="Sargent D.J."/>
            <person name="Mead D."/>
            <person name="Buti M."/>
            <person name="Cavallini A."/>
            <person name="Hytonen T."/>
            <person name="Andres J."/>
            <person name="Pham M."/>
            <person name="Weisz D."/>
            <person name="Mascagni F."/>
            <person name="Usai G."/>
            <person name="Natali L."/>
            <person name="Bassil N."/>
            <person name="Fernandez G.E."/>
            <person name="Lomsadze A."/>
            <person name="Armour M."/>
            <person name="Olukolu B."/>
            <person name="Poorten T."/>
            <person name="Britton C."/>
            <person name="Davik J."/>
            <person name="Ashrafi H."/>
            <person name="Aiden E.L."/>
            <person name="Borodovsky M."/>
            <person name="Worthington M."/>
        </authorList>
    </citation>
    <scope>NUCLEOTIDE SEQUENCE [LARGE SCALE GENOMIC DNA]</scope>
    <source>
        <strain evidence="8">PI 553951</strain>
    </source>
</reference>
<gene>
    <name evidence="8" type="ORF">M0R45_023085</name>
</gene>
<dbReference type="AlphaFoldDB" id="A0AAW1WLM3"/>
<dbReference type="PANTHER" id="PTHR10994:SF85">
    <property type="entry name" value="RETICULON-LIKE PROTEIN B9"/>
    <property type="match status" value="1"/>
</dbReference>
<keyword evidence="5 6" id="KW-0472">Membrane</keyword>
<keyword evidence="2 6" id="KW-0812">Transmembrane</keyword>
<evidence type="ECO:0000256" key="3">
    <source>
        <dbReference type="ARBA" id="ARBA00022824"/>
    </source>
</evidence>
<evidence type="ECO:0000256" key="5">
    <source>
        <dbReference type="ARBA" id="ARBA00023136"/>
    </source>
</evidence>
<sequence>MPGLVYSSDSDDIYGTSHGARLFGRERPIHQVLGGGKVADVLLWRNRNVSAALMGAMTVIWFLFEVVEYNFITLLCHASITTMLVIFIWRTGAEIFRLTPPRIPELILHESTFREVASMVHKRSNRFLSKLLDSAIGRDLPFFILAIVSLYILSVIGTYFSFLNLLYLGFLCMETLPFLYEKFEDDVDHLAGKVSREIQRSYRKFEAQFLNKIPRGPVKDKKIR</sequence>
<dbReference type="Pfam" id="PF02453">
    <property type="entry name" value="Reticulon"/>
    <property type="match status" value="1"/>
</dbReference>
<evidence type="ECO:0000256" key="6">
    <source>
        <dbReference type="RuleBase" id="RU363132"/>
    </source>
</evidence>
<dbReference type="EMBL" id="JBEDUW010000005">
    <property type="protein sequence ID" value="KAK9925820.1"/>
    <property type="molecule type" value="Genomic_DNA"/>
</dbReference>
<keyword evidence="4 6" id="KW-1133">Transmembrane helix</keyword>
<feature type="transmembrane region" description="Helical" evidence="6">
    <location>
        <begin position="140"/>
        <end position="170"/>
    </location>
</feature>
<keyword evidence="3 6" id="KW-0256">Endoplasmic reticulum</keyword>
<protein>
    <recommendedName>
        <fullName evidence="6">Reticulon-like protein</fullName>
    </recommendedName>
</protein>
<evidence type="ECO:0000256" key="4">
    <source>
        <dbReference type="ARBA" id="ARBA00022989"/>
    </source>
</evidence>
<evidence type="ECO:0000313" key="9">
    <source>
        <dbReference type="Proteomes" id="UP001457282"/>
    </source>
</evidence>
<dbReference type="InterPro" id="IPR003388">
    <property type="entry name" value="Reticulon"/>
</dbReference>
<organism evidence="8 9">
    <name type="scientific">Rubus argutus</name>
    <name type="common">Southern blackberry</name>
    <dbReference type="NCBI Taxonomy" id="59490"/>
    <lineage>
        <taxon>Eukaryota</taxon>
        <taxon>Viridiplantae</taxon>
        <taxon>Streptophyta</taxon>
        <taxon>Embryophyta</taxon>
        <taxon>Tracheophyta</taxon>
        <taxon>Spermatophyta</taxon>
        <taxon>Magnoliopsida</taxon>
        <taxon>eudicotyledons</taxon>
        <taxon>Gunneridae</taxon>
        <taxon>Pentapetalae</taxon>
        <taxon>rosids</taxon>
        <taxon>fabids</taxon>
        <taxon>Rosales</taxon>
        <taxon>Rosaceae</taxon>
        <taxon>Rosoideae</taxon>
        <taxon>Rosoideae incertae sedis</taxon>
        <taxon>Rubus</taxon>
    </lineage>
</organism>
<proteinExistence type="predicted"/>
<evidence type="ECO:0000256" key="2">
    <source>
        <dbReference type="ARBA" id="ARBA00022692"/>
    </source>
</evidence>
<feature type="domain" description="Reticulon" evidence="7">
    <location>
        <begin position="38"/>
        <end position="224"/>
    </location>
</feature>
<evidence type="ECO:0000256" key="1">
    <source>
        <dbReference type="ARBA" id="ARBA00004477"/>
    </source>
</evidence>
<dbReference type="InterPro" id="IPR045064">
    <property type="entry name" value="Reticulon-like"/>
</dbReference>
<name>A0AAW1WLM3_RUBAR</name>